<dbReference type="AlphaFoldDB" id="A0A453N688"/>
<dbReference type="Pfam" id="PF04577">
    <property type="entry name" value="Glyco_transf_61"/>
    <property type="match status" value="1"/>
</dbReference>
<dbReference type="Gramene" id="AET6Gv20235800.1">
    <property type="protein sequence ID" value="AET6Gv20235800.1"/>
    <property type="gene ID" value="AET6Gv20235800"/>
</dbReference>
<keyword evidence="8" id="KW-1133">Transmembrane helix</keyword>
<evidence type="ECO:0000256" key="2">
    <source>
        <dbReference type="ARBA" id="ARBA00004881"/>
    </source>
</evidence>
<evidence type="ECO:0000313" key="10">
    <source>
        <dbReference type="EnsemblPlants" id="AET6Gv20235800.1"/>
    </source>
</evidence>
<proteinExistence type="predicted"/>
<dbReference type="PANTHER" id="PTHR20961">
    <property type="entry name" value="GLYCOSYLTRANSFERASE"/>
    <property type="match status" value="1"/>
</dbReference>
<evidence type="ECO:0000256" key="4">
    <source>
        <dbReference type="ARBA" id="ARBA00022679"/>
    </source>
</evidence>
<feature type="transmembrane region" description="Helical" evidence="8">
    <location>
        <begin position="38"/>
        <end position="61"/>
    </location>
</feature>
<evidence type="ECO:0000259" key="9">
    <source>
        <dbReference type="Pfam" id="PF04577"/>
    </source>
</evidence>
<keyword evidence="8" id="KW-0812">Transmembrane</keyword>
<feature type="domain" description="Glycosyltransferase 61 catalytic" evidence="9">
    <location>
        <begin position="220"/>
        <end position="410"/>
    </location>
</feature>
<dbReference type="InterPro" id="IPR007657">
    <property type="entry name" value="Glycosyltransferase_61"/>
</dbReference>
<comment type="subcellular location">
    <subcellularLocation>
        <location evidence="1">Golgi apparatus membrane</location>
        <topology evidence="1">Single-pass type II membrane protein</topology>
    </subcellularLocation>
</comment>
<accession>A0A453N688</accession>
<dbReference type="PANTHER" id="PTHR20961:SF77">
    <property type="match status" value="1"/>
</dbReference>
<evidence type="ECO:0000256" key="3">
    <source>
        <dbReference type="ARBA" id="ARBA00022676"/>
    </source>
</evidence>
<keyword evidence="8" id="KW-0472">Membrane</keyword>
<reference evidence="10" key="5">
    <citation type="journal article" date="2021" name="G3 (Bethesda)">
        <title>Aegilops tauschii genome assembly Aet v5.0 features greater sequence contiguity and improved annotation.</title>
        <authorList>
            <person name="Wang L."/>
            <person name="Zhu T."/>
            <person name="Rodriguez J.C."/>
            <person name="Deal K.R."/>
            <person name="Dubcovsky J."/>
            <person name="McGuire P.E."/>
            <person name="Lux T."/>
            <person name="Spannagl M."/>
            <person name="Mayer K.F.X."/>
            <person name="Baldrich P."/>
            <person name="Meyers B.C."/>
            <person name="Huo N."/>
            <person name="Gu Y.Q."/>
            <person name="Zhou H."/>
            <person name="Devos K.M."/>
            <person name="Bennetzen J.L."/>
            <person name="Unver T."/>
            <person name="Budak H."/>
            <person name="Gulick P.J."/>
            <person name="Galiba G."/>
            <person name="Kalapos B."/>
            <person name="Nelson D.R."/>
            <person name="Li P."/>
            <person name="You F.M."/>
            <person name="Luo M.C."/>
            <person name="Dvorak J."/>
        </authorList>
    </citation>
    <scope>NUCLEOTIDE SEQUENCE [LARGE SCALE GENOMIC DNA]</scope>
    <source>
        <strain evidence="10">cv. AL8/78</strain>
    </source>
</reference>
<reference evidence="11" key="1">
    <citation type="journal article" date="2014" name="Science">
        <title>Ancient hybridizations among the ancestral genomes of bread wheat.</title>
        <authorList>
            <consortium name="International Wheat Genome Sequencing Consortium,"/>
            <person name="Marcussen T."/>
            <person name="Sandve S.R."/>
            <person name="Heier L."/>
            <person name="Spannagl M."/>
            <person name="Pfeifer M."/>
            <person name="Jakobsen K.S."/>
            <person name="Wulff B.B."/>
            <person name="Steuernagel B."/>
            <person name="Mayer K.F."/>
            <person name="Olsen O.A."/>
        </authorList>
    </citation>
    <scope>NUCLEOTIDE SEQUENCE [LARGE SCALE GENOMIC DNA]</scope>
    <source>
        <strain evidence="11">cv. AL8/78</strain>
    </source>
</reference>
<comment type="pathway">
    <text evidence="2">Glycan metabolism.</text>
</comment>
<name>A0A453N688_AEGTS</name>
<dbReference type="STRING" id="200361.A0A453N688"/>
<reference evidence="10" key="4">
    <citation type="submission" date="2019-03" db="UniProtKB">
        <authorList>
            <consortium name="EnsemblPlants"/>
        </authorList>
    </citation>
    <scope>IDENTIFICATION</scope>
</reference>
<evidence type="ECO:0000313" key="11">
    <source>
        <dbReference type="Proteomes" id="UP000015105"/>
    </source>
</evidence>
<evidence type="ECO:0000256" key="7">
    <source>
        <dbReference type="SAM" id="MobiDB-lite"/>
    </source>
</evidence>
<keyword evidence="6" id="KW-0325">Glycoprotein</keyword>
<evidence type="ECO:0000256" key="1">
    <source>
        <dbReference type="ARBA" id="ARBA00004323"/>
    </source>
</evidence>
<sequence length="505" mass="55835">SPAIQPVHNSTNANQAQLQTSSVTQHSRRKQQEAMSCAPVRVNAGFAAGVLFALLVCFILQQEVAISGLSVATTAAVAQWITLKQLSRDPAAMQVIKAPGESETLVASDVQRTPDIEPIQGSDNGKVVCNTEGRSRDWSETCEVDGDVRTNGTALSVTLVPANRSSERREWMISPYPRGGQSLRSVTVTQLQDRSAAPPCTVTHTMPAVLFGIGGYVGNYWHDYTDMLVPLFVASRRYHGEVTFLVSNIQHLPRWLVKYKALLHGLSKYEVVDMDRDAYVRCFPRVTVGLHLDKELTIVPEKVPGGPLTMADFTRFVRETYALPRGAPTREPGKKPRLLLIHRGDFRRFLNEQEILQAAEVAGFEAALSEPRVNGSEVEQARLVNSFDVVLGMHGAGLTNAVHLPPGGVLIQVVPYGKMEYLARAEFSEGATDMGLKYLDYSMSAEESSLMEKLGPEHPAIKDPESIHRSGWENMFELYLKQNARINTTRFAPTLVQAFDHLRQQ</sequence>
<dbReference type="GO" id="GO:0000139">
    <property type="term" value="C:Golgi membrane"/>
    <property type="evidence" value="ECO:0007669"/>
    <property type="project" value="UniProtKB-SubCell"/>
</dbReference>
<dbReference type="InterPro" id="IPR049625">
    <property type="entry name" value="Glyco_transf_61_cat"/>
</dbReference>
<keyword evidence="5" id="KW-0333">Golgi apparatus</keyword>
<dbReference type="Proteomes" id="UP000015105">
    <property type="component" value="Chromosome 6D"/>
</dbReference>
<evidence type="ECO:0000256" key="5">
    <source>
        <dbReference type="ARBA" id="ARBA00023034"/>
    </source>
</evidence>
<keyword evidence="11" id="KW-1185">Reference proteome</keyword>
<protein>
    <recommendedName>
        <fullName evidence="9">Glycosyltransferase 61 catalytic domain-containing protein</fullName>
    </recommendedName>
</protein>
<feature type="compositionally biased region" description="Polar residues" evidence="7">
    <location>
        <begin position="7"/>
        <end position="25"/>
    </location>
</feature>
<reference evidence="10" key="3">
    <citation type="journal article" date="2017" name="Nature">
        <title>Genome sequence of the progenitor of the wheat D genome Aegilops tauschii.</title>
        <authorList>
            <person name="Luo M.C."/>
            <person name="Gu Y.Q."/>
            <person name="Puiu D."/>
            <person name="Wang H."/>
            <person name="Twardziok S.O."/>
            <person name="Deal K.R."/>
            <person name="Huo N."/>
            <person name="Zhu T."/>
            <person name="Wang L."/>
            <person name="Wang Y."/>
            <person name="McGuire P.E."/>
            <person name="Liu S."/>
            <person name="Long H."/>
            <person name="Ramasamy R.K."/>
            <person name="Rodriguez J.C."/>
            <person name="Van S.L."/>
            <person name="Yuan L."/>
            <person name="Wang Z."/>
            <person name="Xia Z."/>
            <person name="Xiao L."/>
            <person name="Anderson O.D."/>
            <person name="Ouyang S."/>
            <person name="Liang Y."/>
            <person name="Zimin A.V."/>
            <person name="Pertea G."/>
            <person name="Qi P."/>
            <person name="Bennetzen J.L."/>
            <person name="Dai X."/>
            <person name="Dawson M.W."/>
            <person name="Muller H.G."/>
            <person name="Kugler K."/>
            <person name="Rivarola-Duarte L."/>
            <person name="Spannagl M."/>
            <person name="Mayer K.F.X."/>
            <person name="Lu F.H."/>
            <person name="Bevan M.W."/>
            <person name="Leroy P."/>
            <person name="Li P."/>
            <person name="You F.M."/>
            <person name="Sun Q."/>
            <person name="Liu Z."/>
            <person name="Lyons E."/>
            <person name="Wicker T."/>
            <person name="Salzberg S.L."/>
            <person name="Devos K.M."/>
            <person name="Dvorak J."/>
        </authorList>
    </citation>
    <scope>NUCLEOTIDE SEQUENCE [LARGE SCALE GENOMIC DNA]</scope>
    <source>
        <strain evidence="10">cv. AL8/78</strain>
    </source>
</reference>
<feature type="region of interest" description="Disordered" evidence="7">
    <location>
        <begin position="1"/>
        <end position="30"/>
    </location>
</feature>
<keyword evidence="4" id="KW-0808">Transferase</keyword>
<reference evidence="11" key="2">
    <citation type="journal article" date="2017" name="Nat. Plants">
        <title>The Aegilops tauschii genome reveals multiple impacts of transposons.</title>
        <authorList>
            <person name="Zhao G."/>
            <person name="Zou C."/>
            <person name="Li K."/>
            <person name="Wang K."/>
            <person name="Li T."/>
            <person name="Gao L."/>
            <person name="Zhang X."/>
            <person name="Wang H."/>
            <person name="Yang Z."/>
            <person name="Liu X."/>
            <person name="Jiang W."/>
            <person name="Mao L."/>
            <person name="Kong X."/>
            <person name="Jiao Y."/>
            <person name="Jia J."/>
        </authorList>
    </citation>
    <scope>NUCLEOTIDE SEQUENCE [LARGE SCALE GENOMIC DNA]</scope>
    <source>
        <strain evidence="11">cv. AL8/78</strain>
    </source>
</reference>
<dbReference type="EnsemblPlants" id="AET6Gv20235800.1">
    <property type="protein sequence ID" value="AET6Gv20235800.1"/>
    <property type="gene ID" value="AET6Gv20235800"/>
</dbReference>
<evidence type="ECO:0000256" key="8">
    <source>
        <dbReference type="SAM" id="Phobius"/>
    </source>
</evidence>
<organism evidence="10 11">
    <name type="scientific">Aegilops tauschii subsp. strangulata</name>
    <name type="common">Goatgrass</name>
    <dbReference type="NCBI Taxonomy" id="200361"/>
    <lineage>
        <taxon>Eukaryota</taxon>
        <taxon>Viridiplantae</taxon>
        <taxon>Streptophyta</taxon>
        <taxon>Embryophyta</taxon>
        <taxon>Tracheophyta</taxon>
        <taxon>Spermatophyta</taxon>
        <taxon>Magnoliopsida</taxon>
        <taxon>Liliopsida</taxon>
        <taxon>Poales</taxon>
        <taxon>Poaceae</taxon>
        <taxon>BOP clade</taxon>
        <taxon>Pooideae</taxon>
        <taxon>Triticodae</taxon>
        <taxon>Triticeae</taxon>
        <taxon>Triticinae</taxon>
        <taxon>Aegilops</taxon>
    </lineage>
</organism>
<evidence type="ECO:0000256" key="6">
    <source>
        <dbReference type="ARBA" id="ARBA00023180"/>
    </source>
</evidence>
<keyword evidence="3" id="KW-0328">Glycosyltransferase</keyword>
<dbReference type="GO" id="GO:0016763">
    <property type="term" value="F:pentosyltransferase activity"/>
    <property type="evidence" value="ECO:0007669"/>
    <property type="project" value="UniProtKB-ARBA"/>
</dbReference>